<sequence length="71" mass="7527">MGHGNDLGRLEGREQTSAPGRRGKGGTTKRATSAALLGAGRWPSDPGLTRRCRLHPPRLRLLATRSTPLGA</sequence>
<dbReference type="KEGG" id="sast:CD934_29325"/>
<proteinExistence type="predicted"/>
<dbReference type="AlphaFoldDB" id="A0A514JY54"/>
<evidence type="ECO:0000313" key="3">
    <source>
        <dbReference type="Proteomes" id="UP000316215"/>
    </source>
</evidence>
<protein>
    <submittedName>
        <fullName evidence="2">Uncharacterized protein</fullName>
    </submittedName>
</protein>
<dbReference type="Proteomes" id="UP000316215">
    <property type="component" value="Chromosome"/>
</dbReference>
<evidence type="ECO:0000313" key="2">
    <source>
        <dbReference type="EMBL" id="QDI72336.1"/>
    </source>
</evidence>
<evidence type="ECO:0000256" key="1">
    <source>
        <dbReference type="SAM" id="MobiDB-lite"/>
    </source>
</evidence>
<name>A0A514JY54_9ACTN</name>
<organism evidence="2 3">
    <name type="scientific">Streptomyces calvus</name>
    <dbReference type="NCBI Taxonomy" id="67282"/>
    <lineage>
        <taxon>Bacteria</taxon>
        <taxon>Bacillati</taxon>
        <taxon>Actinomycetota</taxon>
        <taxon>Actinomycetes</taxon>
        <taxon>Kitasatosporales</taxon>
        <taxon>Streptomycetaceae</taxon>
        <taxon>Streptomyces</taxon>
    </lineage>
</organism>
<reference evidence="2 3" key="1">
    <citation type="submission" date="2017-07" db="EMBL/GenBank/DDBJ databases">
        <title>The Complete Genome of Streptomyces asterosporus-ZSY.</title>
        <authorList>
            <person name="Zhang S."/>
        </authorList>
    </citation>
    <scope>NUCLEOTIDE SEQUENCE [LARGE SCALE GENOMIC DNA]</scope>
    <source>
        <strain evidence="2 3">DSM 41452</strain>
    </source>
</reference>
<gene>
    <name evidence="2" type="ORF">CD934_29325</name>
</gene>
<feature type="compositionally biased region" description="Basic and acidic residues" evidence="1">
    <location>
        <begin position="1"/>
        <end position="14"/>
    </location>
</feature>
<accession>A0A514JY54</accession>
<dbReference type="EMBL" id="CP022310">
    <property type="protein sequence ID" value="QDI72336.1"/>
    <property type="molecule type" value="Genomic_DNA"/>
</dbReference>
<keyword evidence="3" id="KW-1185">Reference proteome</keyword>
<feature type="region of interest" description="Disordered" evidence="1">
    <location>
        <begin position="1"/>
        <end position="51"/>
    </location>
</feature>